<dbReference type="Gene3D" id="3.30.70.270">
    <property type="match status" value="1"/>
</dbReference>
<dbReference type="InterPro" id="IPR043128">
    <property type="entry name" value="Rev_trsase/Diguanyl_cyclase"/>
</dbReference>
<dbReference type="PROSITE" id="PS50887">
    <property type="entry name" value="GGDEF"/>
    <property type="match status" value="1"/>
</dbReference>
<dbReference type="CDD" id="cd00130">
    <property type="entry name" value="PAS"/>
    <property type="match status" value="1"/>
</dbReference>
<dbReference type="SMART" id="SM00267">
    <property type="entry name" value="GGDEF"/>
    <property type="match status" value="1"/>
</dbReference>
<evidence type="ECO:0000259" key="3">
    <source>
        <dbReference type="PROSITE" id="PS50112"/>
    </source>
</evidence>
<feature type="domain" description="PAS" evidence="3">
    <location>
        <begin position="4"/>
        <end position="74"/>
    </location>
</feature>
<dbReference type="CDD" id="cd01949">
    <property type="entry name" value="GGDEF"/>
    <property type="match status" value="1"/>
</dbReference>
<reference evidence="5 6" key="1">
    <citation type="submission" date="2020-08" db="EMBL/GenBank/DDBJ databases">
        <title>Novel species isolated from subtropical streams in China.</title>
        <authorList>
            <person name="Lu H."/>
        </authorList>
    </citation>
    <scope>NUCLEOTIDE SEQUENCE [LARGE SCALE GENOMIC DNA]</scope>
    <source>
        <strain evidence="5 6">KCTC 52442</strain>
    </source>
</reference>
<dbReference type="InterPro" id="IPR013767">
    <property type="entry name" value="PAS_fold"/>
</dbReference>
<dbReference type="InterPro" id="IPR000014">
    <property type="entry name" value="PAS"/>
</dbReference>
<evidence type="ECO:0000313" key="5">
    <source>
        <dbReference type="EMBL" id="MBC3831332.1"/>
    </source>
</evidence>
<dbReference type="PANTHER" id="PTHR45138:SF9">
    <property type="entry name" value="DIGUANYLATE CYCLASE DGCM-RELATED"/>
    <property type="match status" value="1"/>
</dbReference>
<dbReference type="SMART" id="SM00091">
    <property type="entry name" value="PAS"/>
    <property type="match status" value="1"/>
</dbReference>
<dbReference type="SUPFAM" id="SSF55073">
    <property type="entry name" value="Nucleotide cyclase"/>
    <property type="match status" value="1"/>
</dbReference>
<dbReference type="EMBL" id="JACOFU010000002">
    <property type="protein sequence ID" value="MBC3831332.1"/>
    <property type="molecule type" value="Genomic_DNA"/>
</dbReference>
<dbReference type="Pfam" id="PF00989">
    <property type="entry name" value="PAS"/>
    <property type="match status" value="1"/>
</dbReference>
<dbReference type="InterPro" id="IPR000160">
    <property type="entry name" value="GGDEF_dom"/>
</dbReference>
<feature type="domain" description="GGDEF" evidence="4">
    <location>
        <begin position="179"/>
        <end position="316"/>
    </location>
</feature>
<dbReference type="PROSITE" id="PS50112">
    <property type="entry name" value="PAS"/>
    <property type="match status" value="1"/>
</dbReference>
<proteinExistence type="predicted"/>
<dbReference type="InterPro" id="IPR035965">
    <property type="entry name" value="PAS-like_dom_sf"/>
</dbReference>
<dbReference type="PANTHER" id="PTHR45138">
    <property type="entry name" value="REGULATORY COMPONENTS OF SENSORY TRANSDUCTION SYSTEM"/>
    <property type="match status" value="1"/>
</dbReference>
<comment type="catalytic activity">
    <reaction evidence="2">
        <text>2 GTP = 3',3'-c-di-GMP + 2 diphosphate</text>
        <dbReference type="Rhea" id="RHEA:24898"/>
        <dbReference type="ChEBI" id="CHEBI:33019"/>
        <dbReference type="ChEBI" id="CHEBI:37565"/>
        <dbReference type="ChEBI" id="CHEBI:58805"/>
        <dbReference type="EC" id="2.7.7.65"/>
    </reaction>
</comment>
<dbReference type="EC" id="2.7.7.65" evidence="1"/>
<evidence type="ECO:0000256" key="2">
    <source>
        <dbReference type="ARBA" id="ARBA00034247"/>
    </source>
</evidence>
<dbReference type="Gene3D" id="3.30.450.20">
    <property type="entry name" value="PAS domain"/>
    <property type="match status" value="1"/>
</dbReference>
<dbReference type="InterPro" id="IPR029787">
    <property type="entry name" value="Nucleotide_cyclase"/>
</dbReference>
<sequence length="329" mass="36777">MNFVEHYQSKIFDSLSIGLIVVNANEEILLWNTWLEKHSGITSENALGQKIGDIFPVAPSAAFLSALRNSMSYGLPAVLSNALHRSPLPLFSIDESFKNQLAIHQSITITPLVSEQAGHTCLIQVTDSSTSIRREKMLRSHSEVLKKDATTDSLTGLYNRRFFDEHYKISLGQAIRQKHPLSVFMVDIDYFKQYNDYYGHPAGDKVLVQVAAALKSQLSRSSDMLARYGGEEFVLILPNMSDEHGMDFAKKLIAAVNQLALPHLKSKSNKIISISIGFSTYDPNQHREVSTLIDAADTALYKAKQQGRNQACFMPLDTLLSHRLQIHAD</sequence>
<organism evidence="5 6">
    <name type="scientific">Undibacterium amnicola</name>
    <dbReference type="NCBI Taxonomy" id="1834038"/>
    <lineage>
        <taxon>Bacteria</taxon>
        <taxon>Pseudomonadati</taxon>
        <taxon>Pseudomonadota</taxon>
        <taxon>Betaproteobacteria</taxon>
        <taxon>Burkholderiales</taxon>
        <taxon>Oxalobacteraceae</taxon>
        <taxon>Undibacterium</taxon>
    </lineage>
</organism>
<evidence type="ECO:0000256" key="1">
    <source>
        <dbReference type="ARBA" id="ARBA00012528"/>
    </source>
</evidence>
<protein>
    <recommendedName>
        <fullName evidence="1">diguanylate cyclase</fullName>
        <ecNumber evidence="1">2.7.7.65</ecNumber>
    </recommendedName>
</protein>
<evidence type="ECO:0000313" key="6">
    <source>
        <dbReference type="Proteomes" id="UP000643610"/>
    </source>
</evidence>
<dbReference type="SUPFAM" id="SSF55785">
    <property type="entry name" value="PYP-like sensor domain (PAS domain)"/>
    <property type="match status" value="1"/>
</dbReference>
<evidence type="ECO:0000259" key="4">
    <source>
        <dbReference type="PROSITE" id="PS50887"/>
    </source>
</evidence>
<dbReference type="Proteomes" id="UP000643610">
    <property type="component" value="Unassembled WGS sequence"/>
</dbReference>
<name>A0ABR6XPA9_9BURK</name>
<dbReference type="NCBIfam" id="TIGR00254">
    <property type="entry name" value="GGDEF"/>
    <property type="match status" value="1"/>
</dbReference>
<accession>A0ABR6XPA9</accession>
<dbReference type="RefSeq" id="WP_186890337.1">
    <property type="nucleotide sequence ID" value="NZ_JACOFU010000002.1"/>
</dbReference>
<dbReference type="Pfam" id="PF00990">
    <property type="entry name" value="GGDEF"/>
    <property type="match status" value="1"/>
</dbReference>
<comment type="caution">
    <text evidence="5">The sequence shown here is derived from an EMBL/GenBank/DDBJ whole genome shotgun (WGS) entry which is preliminary data.</text>
</comment>
<keyword evidence="6" id="KW-1185">Reference proteome</keyword>
<gene>
    <name evidence="5" type="ORF">H8K33_07415</name>
</gene>
<dbReference type="InterPro" id="IPR050469">
    <property type="entry name" value="Diguanylate_Cyclase"/>
</dbReference>